<dbReference type="InterPro" id="IPR002931">
    <property type="entry name" value="Transglutaminase-like"/>
</dbReference>
<evidence type="ECO:0000259" key="1">
    <source>
        <dbReference type="SMART" id="SM00460"/>
    </source>
</evidence>
<dbReference type="PANTHER" id="PTHR33490">
    <property type="entry name" value="BLR5614 PROTEIN-RELATED"/>
    <property type="match status" value="1"/>
</dbReference>
<dbReference type="EMBL" id="JBHSHJ010000001">
    <property type="protein sequence ID" value="MFC4787611.1"/>
    <property type="molecule type" value="Genomic_DNA"/>
</dbReference>
<evidence type="ECO:0000313" key="3">
    <source>
        <dbReference type="Proteomes" id="UP001596001"/>
    </source>
</evidence>
<dbReference type="Pfam" id="PF08379">
    <property type="entry name" value="Bact_transglu_N"/>
    <property type="match status" value="1"/>
</dbReference>
<accession>A0ABV9Q952</accession>
<dbReference type="Pfam" id="PF01841">
    <property type="entry name" value="Transglut_core"/>
    <property type="match status" value="1"/>
</dbReference>
<dbReference type="RefSeq" id="WP_382429221.1">
    <property type="nucleotide sequence ID" value="NZ_JBHSHJ010000001.1"/>
</dbReference>
<proteinExistence type="predicted"/>
<comment type="caution">
    <text evidence="2">The sequence shown here is derived from an EMBL/GenBank/DDBJ whole genome shotgun (WGS) entry which is preliminary data.</text>
</comment>
<dbReference type="Proteomes" id="UP001596001">
    <property type="component" value="Unassembled WGS sequence"/>
</dbReference>
<reference evidence="3" key="1">
    <citation type="journal article" date="2019" name="Int. J. Syst. Evol. Microbiol.">
        <title>The Global Catalogue of Microorganisms (GCM) 10K type strain sequencing project: providing services to taxonomists for standard genome sequencing and annotation.</title>
        <authorList>
            <consortium name="The Broad Institute Genomics Platform"/>
            <consortium name="The Broad Institute Genome Sequencing Center for Infectious Disease"/>
            <person name="Wu L."/>
            <person name="Ma J."/>
        </authorList>
    </citation>
    <scope>NUCLEOTIDE SEQUENCE [LARGE SCALE GENOMIC DNA]</scope>
    <source>
        <strain evidence="3">CCUG 49452</strain>
    </source>
</reference>
<dbReference type="Gene3D" id="3.10.620.30">
    <property type="match status" value="1"/>
</dbReference>
<sequence length="275" mass="30059">MHLLITHETVYRYDRLVERSTQYLRLTPRSEHGLKVLSWQLTLPVLASCCQDAYGNTTHVLTLDKPVQEIRLLVSGEVQTPDSPPAPCLEDRLPPEVFLRSSTLTNADTALRDFALGYALALRADPLDGLWQLMRALGRAMHYMPGSTEVAVPVAQAFAQGLGGCQNHAQVLSSCVRLLGLPARYVSGYLVGDATQVASHAWAEVRLPQGWLGFDVSNQCLVDGRYVRLAIGVDYADACPVRGMRVGGGQEQLHAAVQINVCDGPLADQPFAQQQ</sequence>
<protein>
    <submittedName>
        <fullName evidence="2">Transglutaminase N-terminal domain-containing protein</fullName>
    </submittedName>
</protein>
<dbReference type="SMART" id="SM00460">
    <property type="entry name" value="TGc"/>
    <property type="match status" value="1"/>
</dbReference>
<dbReference type="InterPro" id="IPR013589">
    <property type="entry name" value="Bac_transglu_N"/>
</dbReference>
<feature type="domain" description="Transglutaminase-like" evidence="1">
    <location>
        <begin position="157"/>
        <end position="218"/>
    </location>
</feature>
<dbReference type="InterPro" id="IPR038765">
    <property type="entry name" value="Papain-like_cys_pep_sf"/>
</dbReference>
<name>A0ABV9Q952_9BURK</name>
<gene>
    <name evidence="2" type="ORF">ACFO6X_01185</name>
</gene>
<evidence type="ECO:0000313" key="2">
    <source>
        <dbReference type="EMBL" id="MFC4787611.1"/>
    </source>
</evidence>
<dbReference type="SUPFAM" id="SSF54001">
    <property type="entry name" value="Cysteine proteinases"/>
    <property type="match status" value="1"/>
</dbReference>
<keyword evidence="3" id="KW-1185">Reference proteome</keyword>
<organism evidence="2 3">
    <name type="scientific">Giesbergeria sinuosa</name>
    <dbReference type="NCBI Taxonomy" id="80883"/>
    <lineage>
        <taxon>Bacteria</taxon>
        <taxon>Pseudomonadati</taxon>
        <taxon>Pseudomonadota</taxon>
        <taxon>Betaproteobacteria</taxon>
        <taxon>Burkholderiales</taxon>
        <taxon>Comamonadaceae</taxon>
        <taxon>Giesbergeria</taxon>
    </lineage>
</organism>
<dbReference type="PANTHER" id="PTHR33490:SF6">
    <property type="entry name" value="SLL1049 PROTEIN"/>
    <property type="match status" value="1"/>
</dbReference>